<sequence>MDGKELLKITQETFQTEQVTKEQVDHIINMLNPSTYMLKYHTLRGHPITFSIPNRDRSKAQAHRPWQVRKLHMRTINLFIRKLTVVIVSEMSVMEMVHFADLHSYASVKCMYTFHTQDQVKKFVQSRLNPVLQKPYFNSIVDWEQDSQGFKKLRNSSMFFRTSSKPGALEGVDVDFLVFDEYERVPKLSESSGLEAMSSSPFKVVRRFSTPSAPGIGIHRLYQQSDQWYYAHVCQHCGHENEMKYADYDPDDLSKSGNLLCVNPDGIDEMAKTVQDGTYQYVCQKCGKPLDRWYNGVWRCHFPNRTKNNSGIRGYYISQMNAVWISADQLVEKELNTDSKQAFYNYVLGMPYEDLKMRVLPEDIFENKSKIAKEQLFDRDRYKYISCSVDWGNFHWCCVHGMTEDGHVDLIRLFNVKKNSRPDLVEADLERIILEFSKYDPDIIIADNGDSGNNVLKLINFFGRERVFGCTYKSSPRSSGQLYAQFNENTNTVTVDKLMHNKNYIQGLKTGRISVYQKQDEELKTYLKHWQNVLIMDEEDEKTGEMYQVIKRKGDDHYAQSATIGYIGLTRIKELLETSKGTSFDSTFVSTDYNQGDGNTYYLND</sequence>
<dbReference type="EMBL" id="MT151386">
    <property type="protein sequence ID" value="QIW89085.1"/>
    <property type="molecule type" value="Genomic_DNA"/>
</dbReference>
<dbReference type="GO" id="GO:0016887">
    <property type="term" value="F:ATP hydrolysis activity"/>
    <property type="evidence" value="ECO:0007669"/>
    <property type="project" value="InterPro"/>
</dbReference>
<dbReference type="InterPro" id="IPR027417">
    <property type="entry name" value="P-loop_NTPase"/>
</dbReference>
<accession>A0A6H0X588</accession>
<dbReference type="Proteomes" id="UP000503318">
    <property type="component" value="Segment"/>
</dbReference>
<gene>
    <name evidence="2" type="ORF">TwortDSMZ_085</name>
</gene>
<evidence type="ECO:0000313" key="3">
    <source>
        <dbReference type="Proteomes" id="UP000503318"/>
    </source>
</evidence>
<evidence type="ECO:0000313" key="2">
    <source>
        <dbReference type="EMBL" id="QIW89085.1"/>
    </source>
</evidence>
<organism evidence="2 3">
    <name type="scientific">Staphylococcus phage Twort (strain DSM 17442 / HER 48)</name>
    <name type="common">Bacteriophage Twort</name>
    <dbReference type="NCBI Taxonomy" id="2908167"/>
    <lineage>
        <taxon>Viruses</taxon>
        <taxon>Duplodnaviria</taxon>
        <taxon>Heunggongvirae</taxon>
        <taxon>Uroviricota</taxon>
        <taxon>Caudoviricetes</taxon>
        <taxon>Herelleviridae</taxon>
        <taxon>Twortvirinae</taxon>
        <taxon>Twortvirus</taxon>
        <taxon>Twortvirus twort</taxon>
    </lineage>
</organism>
<organismHost>
    <name type="scientific">Twortvirus twort</name>
    <dbReference type="NCBI Taxonomy" id="55510"/>
</organismHost>
<reference evidence="2 3" key="1">
    <citation type="submission" date="2020-03" db="EMBL/GenBank/DDBJ databases">
        <title>Variable regions in the genome of staphylococcal bacteriophage Twort.</title>
        <authorList>
            <person name="Glowacka-Rutkowska A."/>
            <person name="Gawor J."/>
            <person name="Lobocka M."/>
        </authorList>
    </citation>
    <scope>NUCLEOTIDE SEQUENCE [LARGE SCALE GENOMIC DNA]</scope>
</reference>
<feature type="domain" description="Phage terminase large subunit GpA ATPase" evidence="1">
    <location>
        <begin position="106"/>
        <end position="289"/>
    </location>
</feature>
<dbReference type="Gene3D" id="3.40.50.300">
    <property type="entry name" value="P-loop containing nucleotide triphosphate hydrolases"/>
    <property type="match status" value="1"/>
</dbReference>
<dbReference type="Pfam" id="PF05876">
    <property type="entry name" value="GpA_ATPase"/>
    <property type="match status" value="1"/>
</dbReference>
<proteinExistence type="predicted"/>
<evidence type="ECO:0000259" key="1">
    <source>
        <dbReference type="Pfam" id="PF05876"/>
    </source>
</evidence>
<protein>
    <submittedName>
        <fullName evidence="2">Terminase large subunit</fullName>
    </submittedName>
</protein>
<dbReference type="InterPro" id="IPR046453">
    <property type="entry name" value="GpA_ATPase"/>
</dbReference>
<name>A0A6H0X588_BPTWO</name>